<keyword evidence="3" id="KW-1185">Reference proteome</keyword>
<name>A0ABX0XUL7_9ACTN</name>
<evidence type="ECO:0000313" key="2">
    <source>
        <dbReference type="EMBL" id="NJC69100.1"/>
    </source>
</evidence>
<dbReference type="RefSeq" id="WP_167923953.1">
    <property type="nucleotide sequence ID" value="NZ_JAATVY010000002.1"/>
</dbReference>
<reference evidence="2 3" key="1">
    <citation type="submission" date="2020-03" db="EMBL/GenBank/DDBJ databases">
        <title>WGS of the type strain of Planosporangium spp.</title>
        <authorList>
            <person name="Thawai C."/>
        </authorList>
    </citation>
    <scope>NUCLEOTIDE SEQUENCE [LARGE SCALE GENOMIC DNA]</scope>
    <source>
        <strain evidence="2 3">TBRC 5610</strain>
    </source>
</reference>
<keyword evidence="1" id="KW-0812">Transmembrane</keyword>
<accession>A0ABX0XUL7</accession>
<dbReference type="EMBL" id="JAATVY010000002">
    <property type="protein sequence ID" value="NJC69100.1"/>
    <property type="molecule type" value="Genomic_DNA"/>
</dbReference>
<evidence type="ECO:0000256" key="1">
    <source>
        <dbReference type="SAM" id="Phobius"/>
    </source>
</evidence>
<feature type="transmembrane region" description="Helical" evidence="1">
    <location>
        <begin position="87"/>
        <end position="110"/>
    </location>
</feature>
<feature type="transmembrane region" description="Helical" evidence="1">
    <location>
        <begin position="29"/>
        <end position="50"/>
    </location>
</feature>
<organism evidence="2 3">
    <name type="scientific">Planosporangium thailandense</name>
    <dbReference type="NCBI Taxonomy" id="765197"/>
    <lineage>
        <taxon>Bacteria</taxon>
        <taxon>Bacillati</taxon>
        <taxon>Actinomycetota</taxon>
        <taxon>Actinomycetes</taxon>
        <taxon>Micromonosporales</taxon>
        <taxon>Micromonosporaceae</taxon>
        <taxon>Planosporangium</taxon>
    </lineage>
</organism>
<dbReference type="Proteomes" id="UP000722989">
    <property type="component" value="Unassembled WGS sequence"/>
</dbReference>
<keyword evidence="1" id="KW-1133">Transmembrane helix</keyword>
<feature type="transmembrane region" description="Helical" evidence="1">
    <location>
        <begin position="56"/>
        <end position="75"/>
    </location>
</feature>
<evidence type="ECO:0000313" key="3">
    <source>
        <dbReference type="Proteomes" id="UP000722989"/>
    </source>
</evidence>
<keyword evidence="1" id="KW-0472">Membrane</keyword>
<sequence length="114" mass="12751">MSFRRTFIADVRRQLAAETESSPIWRIRFYAANLSILFGMIGLFGLLAMARGNVSWAIAPGCLVMLAGAVLGICAHRAAEIKTSRRFGFWAAICTVVGFVEFFLVTWLSWRAHH</sequence>
<protein>
    <submittedName>
        <fullName evidence="2">DUF5353 domain-containing protein</fullName>
    </submittedName>
</protein>
<proteinExistence type="predicted"/>
<comment type="caution">
    <text evidence="2">The sequence shown here is derived from an EMBL/GenBank/DDBJ whole genome shotgun (WGS) entry which is preliminary data.</text>
</comment>
<gene>
    <name evidence="2" type="ORF">HC031_05090</name>
</gene>